<sequence length="59" mass="6055">MASRAAGITLPAGPAEPDLLSLGRLLVAVVVDIPDLDMSFVNICETPIPSSPAVRVARA</sequence>
<dbReference type="KEGG" id="mshj:MSHI_37340"/>
<organism evidence="1 2">
    <name type="scientific">Mycobacterium shinjukuense</name>
    <dbReference type="NCBI Taxonomy" id="398694"/>
    <lineage>
        <taxon>Bacteria</taxon>
        <taxon>Bacillati</taxon>
        <taxon>Actinomycetota</taxon>
        <taxon>Actinomycetes</taxon>
        <taxon>Mycobacteriales</taxon>
        <taxon>Mycobacteriaceae</taxon>
        <taxon>Mycobacterium</taxon>
    </lineage>
</organism>
<dbReference type="Proteomes" id="UP000467236">
    <property type="component" value="Chromosome"/>
</dbReference>
<proteinExistence type="predicted"/>
<name>A0A7I7MU71_9MYCO</name>
<accession>A0A7I7MU71</accession>
<dbReference type="AlphaFoldDB" id="A0A7I7MU71"/>
<reference evidence="1 2" key="1">
    <citation type="journal article" date="2019" name="Emerg. Microbes Infect.">
        <title>Comprehensive subspecies identification of 175 nontuberculous mycobacteria species based on 7547 genomic profiles.</title>
        <authorList>
            <person name="Matsumoto Y."/>
            <person name="Kinjo T."/>
            <person name="Motooka D."/>
            <person name="Nabeya D."/>
            <person name="Jung N."/>
            <person name="Uechi K."/>
            <person name="Horii T."/>
            <person name="Iida T."/>
            <person name="Fujita J."/>
            <person name="Nakamura S."/>
        </authorList>
    </citation>
    <scope>NUCLEOTIDE SEQUENCE [LARGE SCALE GENOMIC DNA]</scope>
    <source>
        <strain evidence="1 2">JCM 14233</strain>
    </source>
</reference>
<keyword evidence="2" id="KW-1185">Reference proteome</keyword>
<protein>
    <submittedName>
        <fullName evidence="1">Uncharacterized protein</fullName>
    </submittedName>
</protein>
<evidence type="ECO:0000313" key="2">
    <source>
        <dbReference type="Proteomes" id="UP000467236"/>
    </source>
</evidence>
<evidence type="ECO:0000313" key="1">
    <source>
        <dbReference type="EMBL" id="BBX75828.1"/>
    </source>
</evidence>
<gene>
    <name evidence="1" type="ORF">MSHI_37340</name>
</gene>
<dbReference type="EMBL" id="AP022575">
    <property type="protein sequence ID" value="BBX75828.1"/>
    <property type="molecule type" value="Genomic_DNA"/>
</dbReference>